<dbReference type="PANTHER" id="PTHR35841">
    <property type="entry name" value="PHOSPHONATES-BINDING PERIPLASMIC PROTEIN"/>
    <property type="match status" value="1"/>
</dbReference>
<organism evidence="1">
    <name type="scientific">uncultured bacterium A1Q1_fos_91</name>
    <dbReference type="NCBI Taxonomy" id="1256591"/>
    <lineage>
        <taxon>Bacteria</taxon>
        <taxon>environmental samples</taxon>
    </lineage>
</organism>
<dbReference type="AlphaFoldDB" id="L7VWN6"/>
<proteinExistence type="predicted"/>
<accession>L7VWN6</accession>
<dbReference type="Pfam" id="PF12974">
    <property type="entry name" value="Phosphonate-bd"/>
    <property type="match status" value="1"/>
</dbReference>
<reference evidence="1" key="1">
    <citation type="submission" date="2012-09" db="EMBL/GenBank/DDBJ databases">
        <title>Metagenomic Characterization of a Microbial Community in Wastewater Detects High Levels of Antibiotic Resistance.</title>
        <authorList>
            <person name="Abrams M."/>
            <person name="Caldwell A."/>
            <person name="Vandaei E."/>
            <person name="Lee W."/>
            <person name="Perrott J."/>
            <person name="Khan S.Y."/>
            <person name="Ta J."/>
            <person name="Romero D."/>
            <person name="Nguyen V."/>
            <person name="Pourmand N."/>
            <person name="Ouverney C.C."/>
        </authorList>
    </citation>
    <scope>NUCLEOTIDE SEQUENCE</scope>
</reference>
<evidence type="ECO:0000313" key="1">
    <source>
        <dbReference type="EMBL" id="AGC71458.1"/>
    </source>
</evidence>
<dbReference type="Gene3D" id="3.40.190.10">
    <property type="entry name" value="Periplasmic binding protein-like II"/>
    <property type="match status" value="2"/>
</dbReference>
<dbReference type="EMBL" id="JX649873">
    <property type="protein sequence ID" value="AGC71458.1"/>
    <property type="molecule type" value="Genomic_DNA"/>
</dbReference>
<dbReference type="SUPFAM" id="SSF53850">
    <property type="entry name" value="Periplasmic binding protein-like II"/>
    <property type="match status" value="1"/>
</dbReference>
<dbReference type="PANTHER" id="PTHR35841:SF1">
    <property type="entry name" value="PHOSPHONATES-BINDING PERIPLASMIC PROTEIN"/>
    <property type="match status" value="1"/>
</dbReference>
<sequence>MRLLLPPDRNQLATHARVALLADWMSDWLSRSVVITVAGTYGQMVDAVQAGETDLAWTPPVVFAGLHASTRFALTAQRQGVCSSRGAIIVRRHDHAASIAELGGRRAAWVDPLSMSGHLAALSQIRRYGLDAATLFASQEFYGSYSRALTAVLDDEADLTSVYGQLRDTADESVRQALDDLVGPRAAELRVLERTGPFPYDAMVGTLALPEPLANDTRDKLLALKQTPGTSSMLLDVCAAERFVPAEPAAYAWLAATPSFQASRRSSRPVRR</sequence>
<name>L7VWN6_9BACT</name>
<protein>
    <submittedName>
        <fullName evidence="1">Putative phosphonate-binding protein</fullName>
    </submittedName>
</protein>